<feature type="transmembrane region" description="Helical" evidence="1">
    <location>
        <begin position="203"/>
        <end position="220"/>
    </location>
</feature>
<keyword evidence="3" id="KW-1185">Reference proteome</keyword>
<feature type="transmembrane region" description="Helical" evidence="1">
    <location>
        <begin position="115"/>
        <end position="135"/>
    </location>
</feature>
<feature type="transmembrane region" description="Helical" evidence="1">
    <location>
        <begin position="172"/>
        <end position="191"/>
    </location>
</feature>
<keyword evidence="1" id="KW-0472">Membrane</keyword>
<proteinExistence type="predicted"/>
<feature type="transmembrane region" description="Helical" evidence="1">
    <location>
        <begin position="76"/>
        <end position="95"/>
    </location>
</feature>
<organism evidence="2 3">
    <name type="scientific">Paracidovorax valerianellae</name>
    <dbReference type="NCBI Taxonomy" id="187868"/>
    <lineage>
        <taxon>Bacteria</taxon>
        <taxon>Pseudomonadati</taxon>
        <taxon>Pseudomonadota</taxon>
        <taxon>Betaproteobacteria</taxon>
        <taxon>Burkholderiales</taxon>
        <taxon>Comamonadaceae</taxon>
        <taxon>Paracidovorax</taxon>
    </lineage>
</organism>
<accession>A0A1G7BY19</accession>
<dbReference type="AlphaFoldDB" id="A0A1G7BY19"/>
<keyword evidence="1" id="KW-0812">Transmembrane</keyword>
<sequence>MHLQSHASTRIATPRKALTAAWAVLLVVWVVIAWNAQSGFSSSGPMNMRFAPALLVFFSLPVSLFAPWSARVLGTWLHRAAALAVVAITCWWQFWLPATMADISYSLRYDIPDPYIWPGEPGAPVLALSVALWLMTPLADWKGRGIWACWALGMLCTIAAVKLLGWSSHDATPWQAALCCLVGLAAVMTACQRTAPERRIFRWLMLWAAGMMGLVVFWYATEAVAGWVPLAMNQWFVNWRF</sequence>
<dbReference type="Proteomes" id="UP000198781">
    <property type="component" value="Unassembled WGS sequence"/>
</dbReference>
<evidence type="ECO:0000313" key="2">
    <source>
        <dbReference type="EMBL" id="SDE31974.1"/>
    </source>
</evidence>
<dbReference type="STRING" id="187868.SAMN05192589_11532"/>
<feature type="transmembrane region" description="Helical" evidence="1">
    <location>
        <begin position="49"/>
        <end position="69"/>
    </location>
</feature>
<protein>
    <submittedName>
        <fullName evidence="2">Uncharacterized protein</fullName>
    </submittedName>
</protein>
<name>A0A1G7BY19_9BURK</name>
<evidence type="ECO:0000313" key="3">
    <source>
        <dbReference type="Proteomes" id="UP000198781"/>
    </source>
</evidence>
<dbReference type="EMBL" id="FMZC01000015">
    <property type="protein sequence ID" value="SDE31974.1"/>
    <property type="molecule type" value="Genomic_DNA"/>
</dbReference>
<gene>
    <name evidence="2" type="ORF">SAMN05192589_11532</name>
</gene>
<keyword evidence="1" id="KW-1133">Transmembrane helix</keyword>
<reference evidence="2 3" key="1">
    <citation type="submission" date="2016-10" db="EMBL/GenBank/DDBJ databases">
        <authorList>
            <person name="de Groot N.N."/>
        </authorList>
    </citation>
    <scope>NUCLEOTIDE SEQUENCE [LARGE SCALE GENOMIC DNA]</scope>
    <source>
        <strain evidence="2 3">DSM 16619</strain>
    </source>
</reference>
<evidence type="ECO:0000256" key="1">
    <source>
        <dbReference type="SAM" id="Phobius"/>
    </source>
</evidence>
<feature type="transmembrane region" description="Helical" evidence="1">
    <location>
        <begin position="147"/>
        <end position="166"/>
    </location>
</feature>